<evidence type="ECO:0008006" key="2">
    <source>
        <dbReference type="Google" id="ProtNLM"/>
    </source>
</evidence>
<accession>F6IV01</accession>
<reference evidence="1" key="1">
    <citation type="journal article" date="2011" name="J. Bacteriol.">
        <title>Annotated genome sequence of Lactobacillus pentosus MP-10, which has probiotic potential, from naturally fermented Alorena green table olives.</title>
        <authorList>
            <person name="Abriouel H."/>
            <person name="Benomar N."/>
            <person name="Perez Pulido R."/>
            <person name="Canamero M.M."/>
            <person name="Galvez A."/>
        </authorList>
    </citation>
    <scope>NUCLEOTIDE SEQUENCE</scope>
    <source>
        <strain evidence="1">MP-10</strain>
    </source>
</reference>
<gene>
    <name evidence="1" type="ORF">LPE_01436</name>
</gene>
<dbReference type="AlphaFoldDB" id="F6IV01"/>
<organism evidence="1">
    <name type="scientific">Lactiplantibacillus pentosus MP-10</name>
    <dbReference type="NCBI Taxonomy" id="1028490"/>
    <lineage>
        <taxon>Bacteria</taxon>
        <taxon>Bacillati</taxon>
        <taxon>Bacillota</taxon>
        <taxon>Bacilli</taxon>
        <taxon>Lactobacillales</taxon>
        <taxon>Lactobacillaceae</taxon>
        <taxon>Lactiplantibacillus</taxon>
    </lineage>
</organism>
<evidence type="ECO:0000313" key="1">
    <source>
        <dbReference type="EMBL" id="CCB82420.1"/>
    </source>
</evidence>
<sequence length="89" mass="10001">MIVMAQITVGDRVKCQKNGNTDYDFYAKVEKIYENSAFVTITHYDVRDDINVSELQYRAVIALKKMKIAKPTAGEAKELQAVSPAMLAE</sequence>
<name>F6IV01_LACPE</name>
<proteinExistence type="predicted"/>
<dbReference type="EMBL" id="FR871799">
    <property type="protein sequence ID" value="CCB82420.1"/>
    <property type="molecule type" value="Genomic_DNA"/>
</dbReference>
<protein>
    <recommendedName>
        <fullName evidence="2">DUF2187 domain-containing protein</fullName>
    </recommendedName>
</protein>